<accession>A0ABW2KU62</accession>
<protein>
    <submittedName>
        <fullName evidence="1">Cell envelope integrity EipB family protein</fullName>
    </submittedName>
</protein>
<organism evidence="1 2">
    <name type="scientific">Rhodocista pekingensis</name>
    <dbReference type="NCBI Taxonomy" id="201185"/>
    <lineage>
        <taxon>Bacteria</taxon>
        <taxon>Pseudomonadati</taxon>
        <taxon>Pseudomonadota</taxon>
        <taxon>Alphaproteobacteria</taxon>
        <taxon>Rhodospirillales</taxon>
        <taxon>Azospirillaceae</taxon>
        <taxon>Rhodocista</taxon>
    </lineage>
</organism>
<evidence type="ECO:0000313" key="1">
    <source>
        <dbReference type="EMBL" id="MFC7332935.1"/>
    </source>
</evidence>
<sequence>MNTTSLLRPACLRLLTVAALSIGFLIPFPGGAAAAQVVPHLATYKLSLASSRSSATVAGVDGAMSYAWKDACDGWTVEQRFQVRFTYVEGEQVELTTSYVTWEAKDGSAYRFNVRKLTNGELEEELRGDATLNGAAGGVARFERPDRKEMTLRPGTLFPTAHTIRMLEMAQKGDIFLSAPIFDGSEADGPSGVSALIAKPAKVGDLKTRSRDLVRERGWPVFMAFFPADTQEMLPEYETKLTILDNGVVESMLIDYGDFQVRAVLESLETAPKPPC</sequence>
<name>A0ABW2KU62_9PROT</name>
<dbReference type="InterPro" id="IPR015000">
    <property type="entry name" value="EipB-like"/>
</dbReference>
<keyword evidence="2" id="KW-1185">Reference proteome</keyword>
<dbReference type="RefSeq" id="WP_377357705.1">
    <property type="nucleotide sequence ID" value="NZ_JBHTCM010000008.1"/>
</dbReference>
<comment type="caution">
    <text evidence="1">The sequence shown here is derived from an EMBL/GenBank/DDBJ whole genome shotgun (WGS) entry which is preliminary data.</text>
</comment>
<dbReference type="EMBL" id="JBHTCM010000008">
    <property type="protein sequence ID" value="MFC7332935.1"/>
    <property type="molecule type" value="Genomic_DNA"/>
</dbReference>
<gene>
    <name evidence="1" type="ORF">ACFQPS_07145</name>
</gene>
<dbReference type="Proteomes" id="UP001596456">
    <property type="component" value="Unassembled WGS sequence"/>
</dbReference>
<evidence type="ECO:0000313" key="2">
    <source>
        <dbReference type="Proteomes" id="UP001596456"/>
    </source>
</evidence>
<reference evidence="2" key="1">
    <citation type="journal article" date="2019" name="Int. J. Syst. Evol. Microbiol.">
        <title>The Global Catalogue of Microorganisms (GCM) 10K type strain sequencing project: providing services to taxonomists for standard genome sequencing and annotation.</title>
        <authorList>
            <consortium name="The Broad Institute Genomics Platform"/>
            <consortium name="The Broad Institute Genome Sequencing Center for Infectious Disease"/>
            <person name="Wu L."/>
            <person name="Ma J."/>
        </authorList>
    </citation>
    <scope>NUCLEOTIDE SEQUENCE [LARGE SCALE GENOMIC DNA]</scope>
    <source>
        <strain evidence="2">CGMCC 1.16275</strain>
    </source>
</reference>
<proteinExistence type="predicted"/>
<dbReference type="Pfam" id="PF08904">
    <property type="entry name" value="EipB_like"/>
    <property type="match status" value="1"/>
</dbReference>